<dbReference type="SUPFAM" id="SSF57959">
    <property type="entry name" value="Leucine zipper domain"/>
    <property type="match status" value="1"/>
</dbReference>
<dbReference type="SMART" id="SM00338">
    <property type="entry name" value="BRLZ"/>
    <property type="match status" value="1"/>
</dbReference>
<evidence type="ECO:0000313" key="6">
    <source>
        <dbReference type="EMBL" id="KJB59746.1"/>
    </source>
</evidence>
<dbReference type="PANTHER" id="PTHR22952:SF450">
    <property type="entry name" value="PROTEIN FD-LIKE"/>
    <property type="match status" value="1"/>
</dbReference>
<keyword evidence="4" id="KW-0175">Coiled coil</keyword>
<sequence>MEEVGKDISLSSLNGISLQGKHGTLISTAATNPAFPSMILQDFLATPFNNIPPTTSSGVLSNEEPTFLHSLSLTPATVLRLNTGSDPLRSNPAVNNRTAIAPSSLGAAHNSTFQGFGSSARVFPSFCRKRAQGNNENPDDLRLKLMMKNRESAAQSRARKQAYKKKLEREVAYLKEENAKLRKHQKKVMAAINQLPKKNRLSRSLTTPF</sequence>
<dbReference type="Gene3D" id="1.20.5.170">
    <property type="match status" value="1"/>
</dbReference>
<dbReference type="CDD" id="cd14707">
    <property type="entry name" value="bZIP_plant_BZIP46"/>
    <property type="match status" value="1"/>
</dbReference>
<dbReference type="InterPro" id="IPR004827">
    <property type="entry name" value="bZIP"/>
</dbReference>
<dbReference type="GO" id="GO:0003700">
    <property type="term" value="F:DNA-binding transcription factor activity"/>
    <property type="evidence" value="ECO:0007669"/>
    <property type="project" value="InterPro"/>
</dbReference>
<dbReference type="GO" id="GO:0045893">
    <property type="term" value="P:positive regulation of DNA-templated transcription"/>
    <property type="evidence" value="ECO:0007669"/>
    <property type="project" value="InterPro"/>
</dbReference>
<name>A0A0D2TW17_GOSRA</name>
<keyword evidence="7" id="KW-1185">Reference proteome</keyword>
<dbReference type="OMA" id="QMNTHAR"/>
<dbReference type="PROSITE" id="PS50217">
    <property type="entry name" value="BZIP"/>
    <property type="match status" value="1"/>
</dbReference>
<dbReference type="OrthoDB" id="644067at2759"/>
<feature type="coiled-coil region" evidence="4">
    <location>
        <begin position="157"/>
        <end position="194"/>
    </location>
</feature>
<evidence type="ECO:0000259" key="5">
    <source>
        <dbReference type="PROSITE" id="PS50217"/>
    </source>
</evidence>
<protein>
    <recommendedName>
        <fullName evidence="5">BZIP domain-containing protein</fullName>
    </recommendedName>
</protein>
<dbReference type="Pfam" id="PF00170">
    <property type="entry name" value="bZIP_1"/>
    <property type="match status" value="1"/>
</dbReference>
<dbReference type="Gramene" id="KJB59746">
    <property type="protein sequence ID" value="KJB59746"/>
    <property type="gene ID" value="B456_009G269300"/>
</dbReference>
<comment type="subcellular location">
    <subcellularLocation>
        <location evidence="1">Nucleus</location>
    </subcellularLocation>
</comment>
<gene>
    <name evidence="6" type="ORF">B456_009G269300</name>
</gene>
<dbReference type="InterPro" id="IPR046347">
    <property type="entry name" value="bZIP_sf"/>
</dbReference>
<dbReference type="InterPro" id="IPR043452">
    <property type="entry name" value="BZIP46-like"/>
</dbReference>
<dbReference type="STRING" id="29730.A0A0D2TW17"/>
<evidence type="ECO:0000313" key="7">
    <source>
        <dbReference type="Proteomes" id="UP000032304"/>
    </source>
</evidence>
<accession>A0A0D2TW17</accession>
<evidence type="ECO:0000256" key="3">
    <source>
        <dbReference type="ARBA" id="ARBA00023242"/>
    </source>
</evidence>
<dbReference type="GO" id="GO:0005634">
    <property type="term" value="C:nucleus"/>
    <property type="evidence" value="ECO:0007669"/>
    <property type="project" value="UniProtKB-SubCell"/>
</dbReference>
<keyword evidence="2" id="KW-0238">DNA-binding</keyword>
<evidence type="ECO:0000256" key="2">
    <source>
        <dbReference type="ARBA" id="ARBA00023125"/>
    </source>
</evidence>
<feature type="domain" description="BZIP" evidence="5">
    <location>
        <begin position="139"/>
        <end position="195"/>
    </location>
</feature>
<dbReference type="EMBL" id="CM001748">
    <property type="protein sequence ID" value="KJB59746.1"/>
    <property type="molecule type" value="Genomic_DNA"/>
</dbReference>
<proteinExistence type="predicted"/>
<evidence type="ECO:0000256" key="4">
    <source>
        <dbReference type="SAM" id="Coils"/>
    </source>
</evidence>
<evidence type="ECO:0000256" key="1">
    <source>
        <dbReference type="ARBA" id="ARBA00004123"/>
    </source>
</evidence>
<keyword evidence="3" id="KW-0539">Nucleus</keyword>
<dbReference type="PROSITE" id="PS00036">
    <property type="entry name" value="BZIP_BASIC"/>
    <property type="match status" value="1"/>
</dbReference>
<dbReference type="Proteomes" id="UP000032304">
    <property type="component" value="Chromosome 9"/>
</dbReference>
<dbReference type="GO" id="GO:0003677">
    <property type="term" value="F:DNA binding"/>
    <property type="evidence" value="ECO:0007669"/>
    <property type="project" value="UniProtKB-KW"/>
</dbReference>
<dbReference type="PANTHER" id="PTHR22952">
    <property type="entry name" value="CAMP-RESPONSE ELEMENT BINDING PROTEIN-RELATED"/>
    <property type="match status" value="1"/>
</dbReference>
<reference evidence="6 7" key="1">
    <citation type="journal article" date="2012" name="Nature">
        <title>Repeated polyploidization of Gossypium genomes and the evolution of spinnable cotton fibres.</title>
        <authorList>
            <person name="Paterson A.H."/>
            <person name="Wendel J.F."/>
            <person name="Gundlach H."/>
            <person name="Guo H."/>
            <person name="Jenkins J."/>
            <person name="Jin D."/>
            <person name="Llewellyn D."/>
            <person name="Showmaker K.C."/>
            <person name="Shu S."/>
            <person name="Udall J."/>
            <person name="Yoo M.J."/>
            <person name="Byers R."/>
            <person name="Chen W."/>
            <person name="Doron-Faigenboim A."/>
            <person name="Duke M.V."/>
            <person name="Gong L."/>
            <person name="Grimwood J."/>
            <person name="Grover C."/>
            <person name="Grupp K."/>
            <person name="Hu G."/>
            <person name="Lee T.H."/>
            <person name="Li J."/>
            <person name="Lin L."/>
            <person name="Liu T."/>
            <person name="Marler B.S."/>
            <person name="Page J.T."/>
            <person name="Roberts A.W."/>
            <person name="Romanel E."/>
            <person name="Sanders W.S."/>
            <person name="Szadkowski E."/>
            <person name="Tan X."/>
            <person name="Tang H."/>
            <person name="Xu C."/>
            <person name="Wang J."/>
            <person name="Wang Z."/>
            <person name="Zhang D."/>
            <person name="Zhang L."/>
            <person name="Ashrafi H."/>
            <person name="Bedon F."/>
            <person name="Bowers J.E."/>
            <person name="Brubaker C.L."/>
            <person name="Chee P.W."/>
            <person name="Das S."/>
            <person name="Gingle A.R."/>
            <person name="Haigler C.H."/>
            <person name="Harker D."/>
            <person name="Hoffmann L.V."/>
            <person name="Hovav R."/>
            <person name="Jones D.C."/>
            <person name="Lemke C."/>
            <person name="Mansoor S."/>
            <person name="ur Rahman M."/>
            <person name="Rainville L.N."/>
            <person name="Rambani A."/>
            <person name="Reddy U.K."/>
            <person name="Rong J.K."/>
            <person name="Saranga Y."/>
            <person name="Scheffler B.E."/>
            <person name="Scheffler J.A."/>
            <person name="Stelly D.M."/>
            <person name="Triplett B.A."/>
            <person name="Van Deynze A."/>
            <person name="Vaslin M.F."/>
            <person name="Waghmare V.N."/>
            <person name="Walford S.A."/>
            <person name="Wright R.J."/>
            <person name="Zaki E.A."/>
            <person name="Zhang T."/>
            <person name="Dennis E.S."/>
            <person name="Mayer K.F."/>
            <person name="Peterson D.G."/>
            <person name="Rokhsar D.S."/>
            <person name="Wang X."/>
            <person name="Schmutz J."/>
        </authorList>
    </citation>
    <scope>NUCLEOTIDE SEQUENCE [LARGE SCALE GENOMIC DNA]</scope>
</reference>
<organism evidence="6 7">
    <name type="scientific">Gossypium raimondii</name>
    <name type="common">Peruvian cotton</name>
    <name type="synonym">Gossypium klotzschianum subsp. raimondii</name>
    <dbReference type="NCBI Taxonomy" id="29730"/>
    <lineage>
        <taxon>Eukaryota</taxon>
        <taxon>Viridiplantae</taxon>
        <taxon>Streptophyta</taxon>
        <taxon>Embryophyta</taxon>
        <taxon>Tracheophyta</taxon>
        <taxon>Spermatophyta</taxon>
        <taxon>Magnoliopsida</taxon>
        <taxon>eudicotyledons</taxon>
        <taxon>Gunneridae</taxon>
        <taxon>Pentapetalae</taxon>
        <taxon>rosids</taxon>
        <taxon>malvids</taxon>
        <taxon>Malvales</taxon>
        <taxon>Malvaceae</taxon>
        <taxon>Malvoideae</taxon>
        <taxon>Gossypium</taxon>
    </lineage>
</organism>
<dbReference type="KEGG" id="gra:105766881"/>
<dbReference type="AlphaFoldDB" id="A0A0D2TW17"/>